<organism evidence="4 5">
    <name type="scientific">Mycolicibacterium boenickei</name>
    <dbReference type="NCBI Taxonomy" id="146017"/>
    <lineage>
        <taxon>Bacteria</taxon>
        <taxon>Bacillati</taxon>
        <taxon>Actinomycetota</taxon>
        <taxon>Actinomycetes</taxon>
        <taxon>Mycobacteriales</taxon>
        <taxon>Mycobacteriaceae</taxon>
        <taxon>Mycolicibacterium</taxon>
    </lineage>
</organism>
<dbReference type="CDD" id="cd04623">
    <property type="entry name" value="CBS_pair_bac_euk"/>
    <property type="match status" value="1"/>
</dbReference>
<evidence type="ECO:0000256" key="1">
    <source>
        <dbReference type="ARBA" id="ARBA00023122"/>
    </source>
</evidence>
<gene>
    <name evidence="4" type="ORF">MBOE_34210</name>
</gene>
<dbReference type="InterPro" id="IPR000644">
    <property type="entry name" value="CBS_dom"/>
</dbReference>
<dbReference type="GO" id="GO:0016301">
    <property type="term" value="F:kinase activity"/>
    <property type="evidence" value="ECO:0007669"/>
    <property type="project" value="UniProtKB-KW"/>
</dbReference>
<protein>
    <submittedName>
        <fullName evidence="4">Histidine kinase</fullName>
    </submittedName>
</protein>
<dbReference type="SUPFAM" id="SSF54631">
    <property type="entry name" value="CBS-domain pair"/>
    <property type="match status" value="1"/>
</dbReference>
<feature type="domain" description="CBS" evidence="3">
    <location>
        <begin position="53"/>
        <end position="111"/>
    </location>
</feature>
<dbReference type="InterPro" id="IPR051257">
    <property type="entry name" value="Diverse_CBS-Domain"/>
</dbReference>
<dbReference type="InterPro" id="IPR046342">
    <property type="entry name" value="CBS_dom_sf"/>
</dbReference>
<name>A0ABM7IY35_9MYCO</name>
<dbReference type="Proteomes" id="UP000466683">
    <property type="component" value="Chromosome"/>
</dbReference>
<dbReference type="PANTHER" id="PTHR43080:SF2">
    <property type="entry name" value="CBS DOMAIN-CONTAINING PROTEIN"/>
    <property type="match status" value="1"/>
</dbReference>
<dbReference type="PROSITE" id="PS51371">
    <property type="entry name" value="CBS"/>
    <property type="match status" value="2"/>
</dbReference>
<dbReference type="PANTHER" id="PTHR43080">
    <property type="entry name" value="CBS DOMAIN-CONTAINING PROTEIN CBSX3, MITOCHONDRIAL"/>
    <property type="match status" value="1"/>
</dbReference>
<dbReference type="SMART" id="SM00116">
    <property type="entry name" value="CBS"/>
    <property type="match status" value="2"/>
</dbReference>
<evidence type="ECO:0000259" key="3">
    <source>
        <dbReference type="PROSITE" id="PS51371"/>
    </source>
</evidence>
<keyword evidence="1 2" id="KW-0129">CBS domain</keyword>
<keyword evidence="5" id="KW-1185">Reference proteome</keyword>
<evidence type="ECO:0000313" key="5">
    <source>
        <dbReference type="Proteomes" id="UP000466683"/>
    </source>
</evidence>
<keyword evidence="4" id="KW-0418">Kinase</keyword>
<dbReference type="EMBL" id="AP022579">
    <property type="protein sequence ID" value="BBX91772.1"/>
    <property type="molecule type" value="Genomic_DNA"/>
</dbReference>
<feature type="domain" description="CBS" evidence="3">
    <location>
        <begin position="120"/>
        <end position="176"/>
    </location>
</feature>
<dbReference type="Pfam" id="PF00571">
    <property type="entry name" value="CBS"/>
    <property type="match status" value="2"/>
</dbReference>
<proteinExistence type="predicted"/>
<sequence>MAPFLLRSRDGYAESDSWLLLGVAPFLAATADLAWCEVDHDRRLPMRIADVLKNKGTAVVTISPETTVTELLAGLTELNIGAMVVMGPDGLAGIVSERDVVRKLHERGSSLLAQPVSEIMTTVVATCTPRDTVDHLSALMTENRVRHIPVLDEGRLAGIVSIGDIVKTRMEELEAEQEQLQAYITQGR</sequence>
<evidence type="ECO:0000256" key="2">
    <source>
        <dbReference type="PROSITE-ProRule" id="PRU00703"/>
    </source>
</evidence>
<accession>A0ABM7IY35</accession>
<keyword evidence="4" id="KW-0808">Transferase</keyword>
<reference evidence="4 5" key="1">
    <citation type="journal article" date="2019" name="Emerg. Microbes Infect.">
        <title>Comprehensive subspecies identification of 175 nontuberculous mycobacteria species based on 7547 genomic profiles.</title>
        <authorList>
            <person name="Matsumoto Y."/>
            <person name="Kinjo T."/>
            <person name="Motooka D."/>
            <person name="Nabeya D."/>
            <person name="Jung N."/>
            <person name="Uechi K."/>
            <person name="Horii T."/>
            <person name="Iida T."/>
            <person name="Fujita J."/>
            <person name="Nakamura S."/>
        </authorList>
    </citation>
    <scope>NUCLEOTIDE SEQUENCE [LARGE SCALE GENOMIC DNA]</scope>
    <source>
        <strain evidence="4 5">JCM 15653</strain>
    </source>
</reference>
<dbReference type="InterPro" id="IPR044725">
    <property type="entry name" value="CBSX3_CBS_dom"/>
</dbReference>
<dbReference type="Gene3D" id="3.10.580.10">
    <property type="entry name" value="CBS-domain"/>
    <property type="match status" value="1"/>
</dbReference>
<evidence type="ECO:0000313" key="4">
    <source>
        <dbReference type="EMBL" id="BBX91772.1"/>
    </source>
</evidence>